<comment type="subcellular location">
    <subcellularLocation>
        <location evidence="1 7">Cell membrane</location>
        <topology evidence="1 7">Multi-pass membrane protein</topology>
    </subcellularLocation>
</comment>
<proteinExistence type="inferred from homology"/>
<evidence type="ECO:0000256" key="1">
    <source>
        <dbReference type="ARBA" id="ARBA00004651"/>
    </source>
</evidence>
<keyword evidence="5 7" id="KW-1133">Transmembrane helix</keyword>
<evidence type="ECO:0000256" key="4">
    <source>
        <dbReference type="ARBA" id="ARBA00022692"/>
    </source>
</evidence>
<feature type="transmembrane region" description="Helical" evidence="7">
    <location>
        <begin position="185"/>
        <end position="204"/>
    </location>
</feature>
<dbReference type="Pfam" id="PF00528">
    <property type="entry name" value="BPD_transp_1"/>
    <property type="match status" value="1"/>
</dbReference>
<accession>A0A1G6NPQ2</accession>
<feature type="transmembrane region" description="Helical" evidence="7">
    <location>
        <begin position="131"/>
        <end position="156"/>
    </location>
</feature>
<evidence type="ECO:0000256" key="7">
    <source>
        <dbReference type="RuleBase" id="RU363032"/>
    </source>
</evidence>
<evidence type="ECO:0000256" key="5">
    <source>
        <dbReference type="ARBA" id="ARBA00022989"/>
    </source>
</evidence>
<dbReference type="InterPro" id="IPR000515">
    <property type="entry name" value="MetI-like"/>
</dbReference>
<evidence type="ECO:0000256" key="2">
    <source>
        <dbReference type="ARBA" id="ARBA00022448"/>
    </source>
</evidence>
<dbReference type="OrthoDB" id="9773683at2"/>
<feature type="transmembrane region" description="Helical" evidence="7">
    <location>
        <begin position="285"/>
        <end position="304"/>
    </location>
</feature>
<dbReference type="CDD" id="cd06261">
    <property type="entry name" value="TM_PBP2"/>
    <property type="match status" value="1"/>
</dbReference>
<dbReference type="PROSITE" id="PS50928">
    <property type="entry name" value="ABC_TM1"/>
    <property type="match status" value="1"/>
</dbReference>
<comment type="similarity">
    <text evidence="7">Belongs to the binding-protein-dependent transport system permease family.</text>
</comment>
<dbReference type="SUPFAM" id="SSF161098">
    <property type="entry name" value="MetI-like"/>
    <property type="match status" value="1"/>
</dbReference>
<dbReference type="Gene3D" id="1.10.3720.10">
    <property type="entry name" value="MetI-like"/>
    <property type="match status" value="1"/>
</dbReference>
<dbReference type="GO" id="GO:0005886">
    <property type="term" value="C:plasma membrane"/>
    <property type="evidence" value="ECO:0007669"/>
    <property type="project" value="UniProtKB-SubCell"/>
</dbReference>
<evidence type="ECO:0000313" key="10">
    <source>
        <dbReference type="Proteomes" id="UP000242662"/>
    </source>
</evidence>
<evidence type="ECO:0000259" key="8">
    <source>
        <dbReference type="PROSITE" id="PS50928"/>
    </source>
</evidence>
<gene>
    <name evidence="9" type="ORF">SAMN05421737_11334</name>
</gene>
<dbReference type="Proteomes" id="UP000242662">
    <property type="component" value="Unassembled WGS sequence"/>
</dbReference>
<dbReference type="InterPro" id="IPR045621">
    <property type="entry name" value="BPD_transp_1_N"/>
</dbReference>
<keyword evidence="6 7" id="KW-0472">Membrane</keyword>
<dbReference type="PANTHER" id="PTHR43163">
    <property type="entry name" value="DIPEPTIDE TRANSPORT SYSTEM PERMEASE PROTEIN DPPB-RELATED"/>
    <property type="match status" value="1"/>
</dbReference>
<feature type="transmembrane region" description="Helical" evidence="7">
    <location>
        <begin position="12"/>
        <end position="30"/>
    </location>
</feature>
<feature type="domain" description="ABC transmembrane type-1" evidence="8">
    <location>
        <begin position="95"/>
        <end position="304"/>
    </location>
</feature>
<dbReference type="STRING" id="1464122.SAMN05421737_11334"/>
<evidence type="ECO:0000313" key="9">
    <source>
        <dbReference type="EMBL" id="SDC69962.1"/>
    </source>
</evidence>
<feature type="transmembrane region" description="Helical" evidence="7">
    <location>
        <begin position="101"/>
        <end position="119"/>
    </location>
</feature>
<dbReference type="GO" id="GO:0055085">
    <property type="term" value="P:transmembrane transport"/>
    <property type="evidence" value="ECO:0007669"/>
    <property type="project" value="InterPro"/>
</dbReference>
<dbReference type="EMBL" id="FMYM01000013">
    <property type="protein sequence ID" value="SDC69962.1"/>
    <property type="molecule type" value="Genomic_DNA"/>
</dbReference>
<reference evidence="10" key="1">
    <citation type="submission" date="2016-09" db="EMBL/GenBank/DDBJ databases">
        <authorList>
            <person name="Varghese N."/>
            <person name="Submissions S."/>
        </authorList>
    </citation>
    <scope>NUCLEOTIDE SEQUENCE [LARGE SCALE GENOMIC DNA]</scope>
    <source>
        <strain evidence="10">25nlg</strain>
    </source>
</reference>
<name>A0A1G6NPQ2_9BACI</name>
<keyword evidence="2 7" id="KW-0813">Transport</keyword>
<dbReference type="AlphaFoldDB" id="A0A1G6NPQ2"/>
<dbReference type="PANTHER" id="PTHR43163:SF6">
    <property type="entry name" value="DIPEPTIDE TRANSPORT SYSTEM PERMEASE PROTEIN DPPB-RELATED"/>
    <property type="match status" value="1"/>
</dbReference>
<organism evidence="9 10">
    <name type="scientific">Shouchella lonarensis</name>
    <dbReference type="NCBI Taxonomy" id="1464122"/>
    <lineage>
        <taxon>Bacteria</taxon>
        <taxon>Bacillati</taxon>
        <taxon>Bacillota</taxon>
        <taxon>Bacilli</taxon>
        <taxon>Bacillales</taxon>
        <taxon>Bacillaceae</taxon>
        <taxon>Shouchella</taxon>
    </lineage>
</organism>
<feature type="transmembrane region" description="Helical" evidence="7">
    <location>
        <begin position="239"/>
        <end position="265"/>
    </location>
</feature>
<dbReference type="RefSeq" id="WP_090776592.1">
    <property type="nucleotide sequence ID" value="NZ_FMYM01000013.1"/>
</dbReference>
<protein>
    <submittedName>
        <fullName evidence="9">Peptide/nickel transport system permease protein</fullName>
    </submittedName>
</protein>
<keyword evidence="4 7" id="KW-0812">Transmembrane</keyword>
<keyword evidence="10" id="KW-1185">Reference proteome</keyword>
<keyword evidence="3" id="KW-1003">Cell membrane</keyword>
<evidence type="ECO:0000256" key="3">
    <source>
        <dbReference type="ARBA" id="ARBA00022475"/>
    </source>
</evidence>
<evidence type="ECO:0000256" key="6">
    <source>
        <dbReference type="ARBA" id="ARBA00023136"/>
    </source>
</evidence>
<dbReference type="Pfam" id="PF19300">
    <property type="entry name" value="BPD_transp_1_N"/>
    <property type="match status" value="1"/>
</dbReference>
<dbReference type="InterPro" id="IPR035906">
    <property type="entry name" value="MetI-like_sf"/>
</dbReference>
<sequence length="318" mass="34842">MLKFLVRRLLQLIPVVIGVTILVFALMHFIPGDPAQVLAGESATPEQIEALNKRLGLDQPYPVQYFRYMANLIQLDFGTSIRSGQPVSDLIFPRLGITFELALYSTILSVFLGLIAGVISATKRGTFTDSAIMVAALFGMSMPNFWLGLILIQWFALGNIPIIGDLPFIDTTWFKPSGWGSIDQLVLPVVMLGVSGAAIIARMTRSSMLEVIHQDYIRTARAKGVKERYVIYRHALKNALIPVITVVGISFGGLLGGAVLSESVFAINGMGRLILDAITTRDFPVMQAGILIAALCFVLVNLLVDIAYRFVNKRVDID</sequence>